<reference evidence="3" key="2">
    <citation type="submission" date="2020-02" db="EMBL/GenBank/DDBJ databases">
        <authorList>
            <person name="Gilchrist C.L.M."/>
            <person name="Chooi Y.-H."/>
        </authorList>
    </citation>
    <scope>NUCLEOTIDE SEQUENCE</scope>
    <source>
        <strain evidence="3">MST-FP2251</strain>
    </source>
</reference>
<dbReference type="InterPro" id="IPR018247">
    <property type="entry name" value="EF_Hand_1_Ca_BS"/>
</dbReference>
<protein>
    <recommendedName>
        <fullName evidence="5">Pentatricopeptide repeat protein</fullName>
    </recommendedName>
</protein>
<dbReference type="PANTHER" id="PTHR47930:SF2">
    <property type="entry name" value="PENTATRICOPEPTIDE REPEAT PROTEIN (AFU_ORTHOLOGUE AFUA_8G04250)"/>
    <property type="match status" value="1"/>
</dbReference>
<dbReference type="PROSITE" id="PS51375">
    <property type="entry name" value="PPR"/>
    <property type="match status" value="1"/>
</dbReference>
<evidence type="ECO:0000313" key="4">
    <source>
        <dbReference type="Proteomes" id="UP001194746"/>
    </source>
</evidence>
<dbReference type="InterPro" id="IPR011990">
    <property type="entry name" value="TPR-like_helical_dom_sf"/>
</dbReference>
<evidence type="ECO:0000313" key="3">
    <source>
        <dbReference type="EMBL" id="KAF9894215.1"/>
    </source>
</evidence>
<evidence type="ECO:0008006" key="5">
    <source>
        <dbReference type="Google" id="ProtNLM"/>
    </source>
</evidence>
<reference evidence="3" key="1">
    <citation type="journal article" date="2019" name="Beilstein J. Org. Chem.">
        <title>Nanangenines: drimane sesquiterpenoids as the dominant metabolite cohort of a novel Australian fungus, Aspergillus nanangensis.</title>
        <authorList>
            <person name="Lacey H.J."/>
            <person name="Gilchrist C.L.M."/>
            <person name="Crombie A."/>
            <person name="Kalaitzis J.A."/>
            <person name="Vuong D."/>
            <person name="Rutledge P.J."/>
            <person name="Turner P."/>
            <person name="Pitt J.I."/>
            <person name="Lacey E."/>
            <person name="Chooi Y.H."/>
            <person name="Piggott A.M."/>
        </authorList>
    </citation>
    <scope>NUCLEOTIDE SEQUENCE</scope>
    <source>
        <strain evidence="3">MST-FP2251</strain>
    </source>
</reference>
<dbReference type="AlphaFoldDB" id="A0AAD4CWW8"/>
<comment type="caution">
    <text evidence="3">The sequence shown here is derived from an EMBL/GenBank/DDBJ whole genome shotgun (WGS) entry which is preliminary data.</text>
</comment>
<dbReference type="EMBL" id="VCAU01000004">
    <property type="protein sequence ID" value="KAF9894215.1"/>
    <property type="molecule type" value="Genomic_DNA"/>
</dbReference>
<keyword evidence="4" id="KW-1185">Reference proteome</keyword>
<dbReference type="PANTHER" id="PTHR47930">
    <property type="entry name" value="YALI0C12947P"/>
    <property type="match status" value="1"/>
</dbReference>
<evidence type="ECO:0000256" key="1">
    <source>
        <dbReference type="PROSITE-ProRule" id="PRU00708"/>
    </source>
</evidence>
<gene>
    <name evidence="3" type="ORF">FE257_007717</name>
</gene>
<accession>A0AAD4CWW8</accession>
<proteinExistence type="predicted"/>
<organism evidence="3 4">
    <name type="scientific">Aspergillus nanangensis</name>
    <dbReference type="NCBI Taxonomy" id="2582783"/>
    <lineage>
        <taxon>Eukaryota</taxon>
        <taxon>Fungi</taxon>
        <taxon>Dikarya</taxon>
        <taxon>Ascomycota</taxon>
        <taxon>Pezizomycotina</taxon>
        <taxon>Eurotiomycetes</taxon>
        <taxon>Eurotiomycetidae</taxon>
        <taxon>Eurotiales</taxon>
        <taxon>Aspergillaceae</taxon>
        <taxon>Aspergillus</taxon>
        <taxon>Aspergillus subgen. Circumdati</taxon>
    </lineage>
</organism>
<dbReference type="PROSITE" id="PS00018">
    <property type="entry name" value="EF_HAND_1"/>
    <property type="match status" value="1"/>
</dbReference>
<feature type="repeat" description="PPR" evidence="1">
    <location>
        <begin position="464"/>
        <end position="498"/>
    </location>
</feature>
<evidence type="ECO:0000256" key="2">
    <source>
        <dbReference type="SAM" id="MobiDB-lite"/>
    </source>
</evidence>
<name>A0AAD4CWW8_ASPNN</name>
<feature type="region of interest" description="Disordered" evidence="2">
    <location>
        <begin position="50"/>
        <end position="72"/>
    </location>
</feature>
<sequence>MLRQAVRGARWYQHVASRCPSTPSPRAFSVLTPRYIQLGGPNDKIRFYEQDTRGSKKRRRVDPDAENNVDKEEVEAELSRLAKDLQILKEGPYSPNSPFMQELPEKERAIALEALRKYEAEQEGKGEKQPALGLEEVFDDELDEMLRKEFEGLAMEEENWLASEKDDISEKPVVRQPYEVISENPEHQIYVDKFNLGLKRLAQDSSNGQLGQEIWKWYRRCKQVVPDFLRSMPGEAIDLLWNSQARGDATKPTRAAHIQMIAEDAISVGKSLSTPQILSYIESLHHNGKTKQALDQWEAHQAGLSQRKDDLEASWRLGVRLFAAEGDPQRAQDIALAFLANDRSRQPRILIPVITAWGRQPGKEAEVKAWALYLQLKTFLEHNMTMEDYDHISIGFLKSGRPGLAIAVFKDMMVTGQDPANDSTSLYKKAIGLAGNLQASSISEGDVNKVSLATLTVLPRRFQNRFFYASWMKKLIGMGEVDSAAMVIELMYERGVKPDPKHLNGLIAAWLRESSPSAREKAERLGWAMVQQRIDNVWARAKSQEKPPQLQMNPETETVRLPKFMQRDIPPANIETFSILLLHYTRRSDDGMIRYLVKCLGDARVQPNAYFMNHLLYAELRKQDIAALWNKFQVMSASIQPDLETYACLWDCGKLQFDRGRTAFVAGFPSARDLFADMMRWYSQLSTRGKSSVRDDFSKELYDQIIRCFCLSKDLPGTLVALHSLGAMFNFTPDDTTARLIVLQVARLAGVPADTPKRRLRRLSTTPKSKENIAHVHRLVEILSERKITALQARGLSLETLEPQERKQYQLEIMADLLRVIMGRSAADSSRVEEQIASVAVDMNVSEINLGSSLEDDSLLP</sequence>
<dbReference type="Gene3D" id="1.25.40.10">
    <property type="entry name" value="Tetratricopeptide repeat domain"/>
    <property type="match status" value="2"/>
</dbReference>
<dbReference type="InterPro" id="IPR002885">
    <property type="entry name" value="PPR_rpt"/>
</dbReference>
<dbReference type="Proteomes" id="UP001194746">
    <property type="component" value="Unassembled WGS sequence"/>
</dbReference>